<dbReference type="PANTHER" id="PTHR23511">
    <property type="entry name" value="SYNAPTIC VESICLE GLYCOPROTEIN 2"/>
    <property type="match status" value="1"/>
</dbReference>
<keyword evidence="8" id="KW-1185">Reference proteome</keyword>
<proteinExistence type="predicted"/>
<evidence type="ECO:0000256" key="1">
    <source>
        <dbReference type="ARBA" id="ARBA00004141"/>
    </source>
</evidence>
<evidence type="ECO:0000256" key="5">
    <source>
        <dbReference type="ARBA" id="ARBA00023136"/>
    </source>
</evidence>
<dbReference type="Pfam" id="PF07690">
    <property type="entry name" value="MFS_1"/>
    <property type="match status" value="1"/>
</dbReference>
<name>A0AAU9TFK1_EUPED</name>
<feature type="transmembrane region" description="Helical" evidence="6">
    <location>
        <begin position="370"/>
        <end position="389"/>
    </location>
</feature>
<sequence length="392" mass="44189">MTHGTYLKKNPEFFDIYDVKDNTVWSINSHRREQKVYTYDEAIKLAGSGWYTIGLLAVLSLAFLSMSLDMFGFSVVVSSACDLELTQVQESILLSVPFIGSVILAYPWGYISDTKGRRKGLLISLWGSFFLATLSVFSPHWIVLAVLKFGSSSLSSGTQSLSITLLGESCSPKIKSSLLIGVPTSLFLTFGVYNTFAYYILSLDFAYDLGFIIFKPWRLLALVLALPLGVSAILSSYFYESPKFVLNDGCEQKALKILKKISKKNGVKQYTVKRVILQETITRRRKDLSFLQSLMEQTYPLFKPPLLYRILHLFYITAVIYSINNGFNSRLPLVLDTFDSGYIDNSTTNNMCDMISNYNELNKNGSPLDLFLALGTIRLVIMIVILFIVHHK</sequence>
<reference evidence="7" key="1">
    <citation type="submission" date="2022-03" db="EMBL/GenBank/DDBJ databases">
        <authorList>
            <person name="Tunstrom K."/>
        </authorList>
    </citation>
    <scope>NUCLEOTIDE SEQUENCE</scope>
</reference>
<keyword evidence="2" id="KW-0813">Transport</keyword>
<feature type="transmembrane region" description="Helical" evidence="6">
    <location>
        <begin position="121"/>
        <end position="143"/>
    </location>
</feature>
<evidence type="ECO:0000256" key="6">
    <source>
        <dbReference type="SAM" id="Phobius"/>
    </source>
</evidence>
<keyword evidence="5 6" id="KW-0472">Membrane</keyword>
<evidence type="ECO:0000256" key="4">
    <source>
        <dbReference type="ARBA" id="ARBA00022989"/>
    </source>
</evidence>
<evidence type="ECO:0000313" key="7">
    <source>
        <dbReference type="EMBL" id="CAH2085891.1"/>
    </source>
</evidence>
<feature type="transmembrane region" description="Helical" evidence="6">
    <location>
        <begin position="178"/>
        <end position="199"/>
    </location>
</feature>
<gene>
    <name evidence="7" type="ORF">EEDITHA_LOCUS2326</name>
</gene>
<evidence type="ECO:0000256" key="3">
    <source>
        <dbReference type="ARBA" id="ARBA00022692"/>
    </source>
</evidence>
<accession>A0AAU9TFK1</accession>
<evidence type="ECO:0000313" key="8">
    <source>
        <dbReference type="Proteomes" id="UP001153954"/>
    </source>
</evidence>
<dbReference type="EMBL" id="CAKOGL010000004">
    <property type="protein sequence ID" value="CAH2085891.1"/>
    <property type="molecule type" value="Genomic_DNA"/>
</dbReference>
<organism evidence="7 8">
    <name type="scientific">Euphydryas editha</name>
    <name type="common">Edith's checkerspot</name>
    <dbReference type="NCBI Taxonomy" id="104508"/>
    <lineage>
        <taxon>Eukaryota</taxon>
        <taxon>Metazoa</taxon>
        <taxon>Ecdysozoa</taxon>
        <taxon>Arthropoda</taxon>
        <taxon>Hexapoda</taxon>
        <taxon>Insecta</taxon>
        <taxon>Pterygota</taxon>
        <taxon>Neoptera</taxon>
        <taxon>Endopterygota</taxon>
        <taxon>Lepidoptera</taxon>
        <taxon>Glossata</taxon>
        <taxon>Ditrysia</taxon>
        <taxon>Papilionoidea</taxon>
        <taxon>Nymphalidae</taxon>
        <taxon>Nymphalinae</taxon>
        <taxon>Euphydryas</taxon>
    </lineage>
</organism>
<feature type="transmembrane region" description="Helical" evidence="6">
    <location>
        <begin position="306"/>
        <end position="323"/>
    </location>
</feature>
<feature type="transmembrane region" description="Helical" evidence="6">
    <location>
        <begin position="91"/>
        <end position="109"/>
    </location>
</feature>
<dbReference type="PANTHER" id="PTHR23511:SF35">
    <property type="entry name" value="MAJOR FACILITATOR SUPERFAMILY (MFS) PROFILE DOMAIN-CONTAINING PROTEIN"/>
    <property type="match status" value="1"/>
</dbReference>
<dbReference type="GO" id="GO:0022857">
    <property type="term" value="F:transmembrane transporter activity"/>
    <property type="evidence" value="ECO:0007669"/>
    <property type="project" value="InterPro"/>
</dbReference>
<dbReference type="SUPFAM" id="SSF103473">
    <property type="entry name" value="MFS general substrate transporter"/>
    <property type="match status" value="1"/>
</dbReference>
<dbReference type="AlphaFoldDB" id="A0AAU9TFK1"/>
<evidence type="ECO:0000256" key="2">
    <source>
        <dbReference type="ARBA" id="ARBA00022448"/>
    </source>
</evidence>
<keyword evidence="4 6" id="KW-1133">Transmembrane helix</keyword>
<protein>
    <submittedName>
        <fullName evidence="7">Uncharacterized protein</fullName>
    </submittedName>
</protein>
<comment type="subcellular location">
    <subcellularLocation>
        <location evidence="1">Membrane</location>
        <topology evidence="1">Multi-pass membrane protein</topology>
    </subcellularLocation>
</comment>
<dbReference type="GO" id="GO:0016020">
    <property type="term" value="C:membrane"/>
    <property type="evidence" value="ECO:0007669"/>
    <property type="project" value="UniProtKB-SubCell"/>
</dbReference>
<dbReference type="InterPro" id="IPR011701">
    <property type="entry name" value="MFS"/>
</dbReference>
<keyword evidence="3 6" id="KW-0812">Transmembrane</keyword>
<dbReference type="InterPro" id="IPR036259">
    <property type="entry name" value="MFS_trans_sf"/>
</dbReference>
<dbReference type="Proteomes" id="UP001153954">
    <property type="component" value="Unassembled WGS sequence"/>
</dbReference>
<feature type="transmembrane region" description="Helical" evidence="6">
    <location>
        <begin position="50"/>
        <end position="71"/>
    </location>
</feature>
<dbReference type="Gene3D" id="1.20.1250.20">
    <property type="entry name" value="MFS general substrate transporter like domains"/>
    <property type="match status" value="1"/>
</dbReference>
<comment type="caution">
    <text evidence="7">The sequence shown here is derived from an EMBL/GenBank/DDBJ whole genome shotgun (WGS) entry which is preliminary data.</text>
</comment>
<feature type="transmembrane region" description="Helical" evidence="6">
    <location>
        <begin position="219"/>
        <end position="239"/>
    </location>
</feature>